<feature type="region of interest" description="Disordered" evidence="5">
    <location>
        <begin position="1"/>
        <end position="35"/>
    </location>
</feature>
<evidence type="ECO:0000313" key="8">
    <source>
        <dbReference type="EMBL" id="CAE7616727.1"/>
    </source>
</evidence>
<dbReference type="InterPro" id="IPR022100">
    <property type="entry name" value="WDHD1/CFT4_beta-prop_2nd"/>
</dbReference>
<dbReference type="GO" id="GO:0003682">
    <property type="term" value="F:chromatin binding"/>
    <property type="evidence" value="ECO:0007669"/>
    <property type="project" value="TreeGrafter"/>
</dbReference>
<dbReference type="EMBL" id="CAJNDS010002845">
    <property type="protein sequence ID" value="CAE7616727.1"/>
    <property type="molecule type" value="Genomic_DNA"/>
</dbReference>
<dbReference type="GO" id="GO:0000278">
    <property type="term" value="P:mitotic cell cycle"/>
    <property type="evidence" value="ECO:0007669"/>
    <property type="project" value="TreeGrafter"/>
</dbReference>
<feature type="compositionally biased region" description="Low complexity" evidence="5">
    <location>
        <begin position="525"/>
        <end position="542"/>
    </location>
</feature>
<feature type="region of interest" description="Disordered" evidence="5">
    <location>
        <begin position="525"/>
        <end position="572"/>
    </location>
</feature>
<dbReference type="PANTHER" id="PTHR19932">
    <property type="entry name" value="WD REPEAT AND HMG-BOX DNA BINDING PROTEIN"/>
    <property type="match status" value="1"/>
</dbReference>
<dbReference type="GO" id="GO:0043596">
    <property type="term" value="C:nuclear replication fork"/>
    <property type="evidence" value="ECO:0007669"/>
    <property type="project" value="TreeGrafter"/>
</dbReference>
<proteinExistence type="predicted"/>
<evidence type="ECO:0000256" key="5">
    <source>
        <dbReference type="SAM" id="MobiDB-lite"/>
    </source>
</evidence>
<keyword evidence="3" id="KW-0677">Repeat</keyword>
<evidence type="ECO:0000256" key="2">
    <source>
        <dbReference type="ARBA" id="ARBA00022574"/>
    </source>
</evidence>
<comment type="subcellular location">
    <subcellularLocation>
        <location evidence="1">Nucleus</location>
    </subcellularLocation>
</comment>
<dbReference type="Pfam" id="PF20946">
    <property type="entry name" value="Ctf4_C"/>
    <property type="match status" value="1"/>
</dbReference>
<dbReference type="GO" id="GO:0006261">
    <property type="term" value="P:DNA-templated DNA replication"/>
    <property type="evidence" value="ECO:0007669"/>
    <property type="project" value="TreeGrafter"/>
</dbReference>
<feature type="region of interest" description="Disordered" evidence="5">
    <location>
        <begin position="460"/>
        <end position="511"/>
    </location>
</feature>
<comment type="caution">
    <text evidence="8">The sequence shown here is derived from an EMBL/GenBank/DDBJ whole genome shotgun (WGS) entry which is preliminary data.</text>
</comment>
<name>A0A812VDM1_9DINO</name>
<dbReference type="InterPro" id="IPR048591">
    <property type="entry name" value="WDHD1/CFT4_hel"/>
</dbReference>
<gene>
    <name evidence="8" type="primary">wdhd1</name>
    <name evidence="8" type="ORF">SNAT2548_LOCUS35058</name>
</gene>
<dbReference type="Pfam" id="PF12341">
    <property type="entry name" value="Mcl1_mid"/>
    <property type="match status" value="1"/>
</dbReference>
<keyword evidence="9" id="KW-1185">Reference proteome</keyword>
<dbReference type="OrthoDB" id="421590at2759"/>
<keyword evidence="4" id="KW-0539">Nucleus</keyword>
<evidence type="ECO:0000259" key="6">
    <source>
        <dbReference type="Pfam" id="PF12341"/>
    </source>
</evidence>
<protein>
    <submittedName>
        <fullName evidence="8">Wdhd1 protein</fullName>
    </submittedName>
</protein>
<evidence type="ECO:0000313" key="9">
    <source>
        <dbReference type="Proteomes" id="UP000604046"/>
    </source>
</evidence>
<evidence type="ECO:0000256" key="4">
    <source>
        <dbReference type="ARBA" id="ARBA00023242"/>
    </source>
</evidence>
<organism evidence="8 9">
    <name type="scientific">Symbiodinium natans</name>
    <dbReference type="NCBI Taxonomy" id="878477"/>
    <lineage>
        <taxon>Eukaryota</taxon>
        <taxon>Sar</taxon>
        <taxon>Alveolata</taxon>
        <taxon>Dinophyceae</taxon>
        <taxon>Suessiales</taxon>
        <taxon>Symbiodiniaceae</taxon>
        <taxon>Symbiodinium</taxon>
    </lineage>
</organism>
<reference evidence="8" key="1">
    <citation type="submission" date="2021-02" db="EMBL/GenBank/DDBJ databases">
        <authorList>
            <person name="Dougan E. K."/>
            <person name="Rhodes N."/>
            <person name="Thang M."/>
            <person name="Chan C."/>
        </authorList>
    </citation>
    <scope>NUCLEOTIDE SEQUENCE</scope>
</reference>
<accession>A0A812VDM1</accession>
<keyword evidence="2" id="KW-0853">WD repeat</keyword>
<dbReference type="GO" id="GO:0006281">
    <property type="term" value="P:DNA repair"/>
    <property type="evidence" value="ECO:0007669"/>
    <property type="project" value="TreeGrafter"/>
</dbReference>
<feature type="compositionally biased region" description="Acidic residues" evidence="5">
    <location>
        <begin position="9"/>
        <end position="22"/>
    </location>
</feature>
<feature type="compositionally biased region" description="Basic and acidic residues" evidence="5">
    <location>
        <begin position="26"/>
        <end position="35"/>
    </location>
</feature>
<dbReference type="PANTHER" id="PTHR19932:SF10">
    <property type="entry name" value="WD REPEAT AND HMG-BOX DNA-BINDING PROTEIN 1"/>
    <property type="match status" value="1"/>
</dbReference>
<evidence type="ECO:0000256" key="1">
    <source>
        <dbReference type="ARBA" id="ARBA00004123"/>
    </source>
</evidence>
<dbReference type="Proteomes" id="UP000604046">
    <property type="component" value="Unassembled WGS sequence"/>
</dbReference>
<dbReference type="AlphaFoldDB" id="A0A812VDM1"/>
<sequence>MAASSVDNCADEEKEPGDDFTNPEEAVEKAEKHEQMEATLAGAWQQLEGTPRPPSHPRFLAWNGFGHVASYPDQMRIEVCRNGEEKPMGLPDYDGLHLAAMSEGALCLAARKTASGGSRVLIRPTHRWEKALFSAPLSSAESPDAIGCGEDFVAVLTSSRLLRLFSFSGLPLGLLSLPGPGVALAARGRMLLVVSRSPGTEDEDDELDFRLLDVKSRVDRAAGHLPLSEGARLRWLGISTDFVPLTVDTSGVVRALLGSGAGCSGGAGWGMNAEWTPVLSLGEEEGPFWVVDAPSCSLVVVELLDNKEPWPRPHQAESASLTDTPGPQPFFGVGGSVASRRLPWRMSLGSFPAAGEAIEAAFREQLLLKHLKDMLEMDVLNEQQQQEVEAMGKRCKSGVLKLFTHLAKCDEVERAHHVARFYLANMDGTAKVLEMAGTLAEKAKQHKLADAIAALPRPEQTVKKVPDLPPLFKPGEFEDPGSNTRAAGKPTSEEPSSAIPEKSSRAAETQVASSAVPAWYVAAGDAPAPSASAAPSAPSNPFARKRPAGGGGRQPATPMASGSPNSKVARLT</sequence>
<feature type="domain" description="WDHD1/CFT4 second beta-propeller" evidence="6">
    <location>
        <begin position="49"/>
        <end position="303"/>
    </location>
</feature>
<feature type="domain" description="WDHD1/CFT4 helical bundle" evidence="7">
    <location>
        <begin position="359"/>
        <end position="455"/>
    </location>
</feature>
<evidence type="ECO:0000256" key="3">
    <source>
        <dbReference type="ARBA" id="ARBA00022737"/>
    </source>
</evidence>
<evidence type="ECO:0000259" key="7">
    <source>
        <dbReference type="Pfam" id="PF20946"/>
    </source>
</evidence>